<evidence type="ECO:0000313" key="2">
    <source>
        <dbReference type="Proteomes" id="UP000249620"/>
    </source>
</evidence>
<organism evidence="1 2">
    <name type="scientific">Flavobacterium aquaticum</name>
    <dbReference type="NCBI Taxonomy" id="1236486"/>
    <lineage>
        <taxon>Bacteria</taxon>
        <taxon>Pseudomonadati</taxon>
        <taxon>Bacteroidota</taxon>
        <taxon>Flavobacteriia</taxon>
        <taxon>Flavobacteriales</taxon>
        <taxon>Flavobacteriaceae</taxon>
        <taxon>Flavobacterium</taxon>
    </lineage>
</organism>
<dbReference type="RefSeq" id="WP_111567860.1">
    <property type="nucleotide sequence ID" value="NZ_QLMI01000014.1"/>
</dbReference>
<gene>
    <name evidence="1" type="ORF">B0I03_1143</name>
</gene>
<comment type="caution">
    <text evidence="1">The sequence shown here is derived from an EMBL/GenBank/DDBJ whole genome shotgun (WGS) entry which is preliminary data.</text>
</comment>
<protein>
    <recommendedName>
        <fullName evidence="3">Lipoprotein</fullName>
    </recommendedName>
</protein>
<dbReference type="OrthoDB" id="1330121at2"/>
<dbReference type="PROSITE" id="PS51257">
    <property type="entry name" value="PROKAR_LIPOPROTEIN"/>
    <property type="match status" value="1"/>
</dbReference>
<dbReference type="AlphaFoldDB" id="A0A327YGU3"/>
<dbReference type="Proteomes" id="UP000249620">
    <property type="component" value="Unassembled WGS sequence"/>
</dbReference>
<name>A0A327YGU3_9FLAO</name>
<evidence type="ECO:0000313" key="1">
    <source>
        <dbReference type="EMBL" id="RAK19366.1"/>
    </source>
</evidence>
<evidence type="ECO:0008006" key="3">
    <source>
        <dbReference type="Google" id="ProtNLM"/>
    </source>
</evidence>
<reference evidence="1 2" key="1">
    <citation type="submission" date="2018-06" db="EMBL/GenBank/DDBJ databases">
        <title>Genomic Encyclopedia of Type Strains, Phase III (KMG-III): the genomes of soil and plant-associated and newly described type strains.</title>
        <authorList>
            <person name="Whitman W."/>
        </authorList>
    </citation>
    <scope>NUCLEOTIDE SEQUENCE [LARGE SCALE GENOMIC DNA]</scope>
    <source>
        <strain evidence="1 2">CGMCC 1.12398</strain>
    </source>
</reference>
<proteinExistence type="predicted"/>
<sequence length="311" mass="36997">MKSIFIVLISLTIFSCKNIISTSTEDESHMELHKEMDKVDEEYTKFQKQLLSLYIESENNPDLTISKADSLLLENKNEKDKYKSQIKGTIEDQLHYLKAELYYKKSEYKKSIKELDFDDDYDFVSGDRACAYAANYLKLKQLDKAKSFVDSIGKGYYIYDYALANYNESIGNKNEAFKIYSEIKNDKSIKHYAYYKLAVNRLEELQKDNPKLLNEIYFPTGNPSYDIADSDDKNRTKIFNLMEKLPENKNWAETRIVESPQENDKNYYWVRVKTEKNKTFNYYIYQETFEIKFLDTINNKILTLEEWRKQK</sequence>
<keyword evidence="2" id="KW-1185">Reference proteome</keyword>
<accession>A0A327YGU3</accession>
<dbReference type="EMBL" id="QLMI01000014">
    <property type="protein sequence ID" value="RAK19366.1"/>
    <property type="molecule type" value="Genomic_DNA"/>
</dbReference>